<evidence type="ECO:0000313" key="2">
    <source>
        <dbReference type="Proteomes" id="UP000325577"/>
    </source>
</evidence>
<dbReference type="GO" id="GO:0007623">
    <property type="term" value="P:circadian rhythm"/>
    <property type="evidence" value="ECO:0007669"/>
    <property type="project" value="TreeGrafter"/>
</dbReference>
<dbReference type="PANTHER" id="PTHR46175:SF2">
    <property type="entry name" value="ADAGIO PROTEIN 3"/>
    <property type="match status" value="1"/>
</dbReference>
<dbReference type="GO" id="GO:0005829">
    <property type="term" value="C:cytosol"/>
    <property type="evidence" value="ECO:0007669"/>
    <property type="project" value="TreeGrafter"/>
</dbReference>
<dbReference type="PANTHER" id="PTHR46175">
    <property type="entry name" value="BACTERIOOPSIN TRANSCRIPTIONAL ACTIVATOR"/>
    <property type="match status" value="1"/>
</dbReference>
<dbReference type="GO" id="GO:0009637">
    <property type="term" value="P:response to blue light"/>
    <property type="evidence" value="ECO:0007669"/>
    <property type="project" value="TreeGrafter"/>
</dbReference>
<sequence length="97" mass="10546">MQGVGTCSYESGEYAIDLEDGEPQWRLLELGAFTGIGSQSVMIPSRLDRVAVNASEEKPSWRILNVPRQLPKYAWGHSTCVVGGTRVLVLGGHTGEE</sequence>
<dbReference type="EMBL" id="CM018042">
    <property type="protein sequence ID" value="KAA8532484.1"/>
    <property type="molecule type" value="Genomic_DNA"/>
</dbReference>
<name>A0A5J5AQ89_9ASTE</name>
<dbReference type="GO" id="GO:0019005">
    <property type="term" value="C:SCF ubiquitin ligase complex"/>
    <property type="evidence" value="ECO:0007669"/>
    <property type="project" value="TreeGrafter"/>
</dbReference>
<accession>A0A5J5AQ89</accession>
<keyword evidence="2" id="KW-1185">Reference proteome</keyword>
<dbReference type="Proteomes" id="UP000325577">
    <property type="component" value="Linkage Group LG19"/>
</dbReference>
<gene>
    <name evidence="1" type="ORF">F0562_032516</name>
</gene>
<proteinExistence type="predicted"/>
<dbReference type="GO" id="GO:0005634">
    <property type="term" value="C:nucleus"/>
    <property type="evidence" value="ECO:0007669"/>
    <property type="project" value="TreeGrafter"/>
</dbReference>
<dbReference type="AlphaFoldDB" id="A0A5J5AQ89"/>
<reference evidence="1 2" key="1">
    <citation type="submission" date="2019-09" db="EMBL/GenBank/DDBJ databases">
        <title>A chromosome-level genome assembly of the Chinese tupelo Nyssa sinensis.</title>
        <authorList>
            <person name="Yang X."/>
            <person name="Kang M."/>
            <person name="Yang Y."/>
            <person name="Xiong H."/>
            <person name="Wang M."/>
            <person name="Zhang Z."/>
            <person name="Wang Z."/>
            <person name="Wu H."/>
            <person name="Ma T."/>
            <person name="Liu J."/>
            <person name="Xi Z."/>
        </authorList>
    </citation>
    <scope>NUCLEOTIDE SEQUENCE [LARGE SCALE GENOMIC DNA]</scope>
    <source>
        <strain evidence="1">J267</strain>
        <tissue evidence="1">Leaf</tissue>
    </source>
</reference>
<evidence type="ECO:0000313" key="1">
    <source>
        <dbReference type="EMBL" id="KAA8532484.1"/>
    </source>
</evidence>
<organism evidence="1 2">
    <name type="scientific">Nyssa sinensis</name>
    <dbReference type="NCBI Taxonomy" id="561372"/>
    <lineage>
        <taxon>Eukaryota</taxon>
        <taxon>Viridiplantae</taxon>
        <taxon>Streptophyta</taxon>
        <taxon>Embryophyta</taxon>
        <taxon>Tracheophyta</taxon>
        <taxon>Spermatophyta</taxon>
        <taxon>Magnoliopsida</taxon>
        <taxon>eudicotyledons</taxon>
        <taxon>Gunneridae</taxon>
        <taxon>Pentapetalae</taxon>
        <taxon>asterids</taxon>
        <taxon>Cornales</taxon>
        <taxon>Nyssaceae</taxon>
        <taxon>Nyssa</taxon>
    </lineage>
</organism>
<protein>
    <submittedName>
        <fullName evidence="1">Uncharacterized protein</fullName>
    </submittedName>
</protein>